<feature type="transmembrane region" description="Helical" evidence="1">
    <location>
        <begin position="137"/>
        <end position="157"/>
    </location>
</feature>
<dbReference type="AlphaFoldDB" id="A0A5C2SB19"/>
<sequence length="195" mass="21078">MPSTASLPNTYLSDSSVPPSALQIPFSGIVDLLIVETVFPTLLIPIALCLFMFTKPEIQRKPIFLLNVLSVMLGLVFGGITMATVSRTVAGHHVSPNFVTAVTGLYFFIPVCVQCILFVRIFAVYPPRAISRLLAATIYGTLLGMTLARIVNLGIALKQFSDTAHLSPDPWAVTGVARRVPLVTVELSMGLVYDT</sequence>
<feature type="transmembrane region" description="Helical" evidence="1">
    <location>
        <begin position="32"/>
        <end position="53"/>
    </location>
</feature>
<feature type="transmembrane region" description="Helical" evidence="1">
    <location>
        <begin position="105"/>
        <end position="125"/>
    </location>
</feature>
<reference evidence="2" key="1">
    <citation type="journal article" date="2018" name="Genome Biol. Evol.">
        <title>Genomics and development of Lentinus tigrinus, a white-rot wood-decaying mushroom with dimorphic fruiting bodies.</title>
        <authorList>
            <person name="Wu B."/>
            <person name="Xu Z."/>
            <person name="Knudson A."/>
            <person name="Carlson A."/>
            <person name="Chen N."/>
            <person name="Kovaka S."/>
            <person name="LaButti K."/>
            <person name="Lipzen A."/>
            <person name="Pennachio C."/>
            <person name="Riley R."/>
            <person name="Schakwitz W."/>
            <person name="Umezawa K."/>
            <person name="Ohm R.A."/>
            <person name="Grigoriev I.V."/>
            <person name="Nagy L.G."/>
            <person name="Gibbons J."/>
            <person name="Hibbett D."/>
        </authorList>
    </citation>
    <scope>NUCLEOTIDE SEQUENCE [LARGE SCALE GENOMIC DNA]</scope>
    <source>
        <strain evidence="2">ALCF2SS1-6</strain>
    </source>
</reference>
<evidence type="ECO:0000256" key="1">
    <source>
        <dbReference type="SAM" id="Phobius"/>
    </source>
</evidence>
<keyword evidence="3" id="KW-1185">Reference proteome</keyword>
<keyword evidence="1" id="KW-1133">Transmembrane helix</keyword>
<accession>A0A5C2SB19</accession>
<feature type="transmembrane region" description="Helical" evidence="1">
    <location>
        <begin position="65"/>
        <end position="85"/>
    </location>
</feature>
<gene>
    <name evidence="2" type="ORF">L227DRAFT_611010</name>
</gene>
<dbReference type="EMBL" id="ML122264">
    <property type="protein sequence ID" value="RPD60940.1"/>
    <property type="molecule type" value="Genomic_DNA"/>
</dbReference>
<keyword evidence="1" id="KW-0472">Membrane</keyword>
<dbReference type="OrthoDB" id="2548432at2759"/>
<dbReference type="Proteomes" id="UP000313359">
    <property type="component" value="Unassembled WGS sequence"/>
</dbReference>
<keyword evidence="1" id="KW-0812">Transmembrane</keyword>
<name>A0A5C2SB19_9APHY</name>
<proteinExistence type="predicted"/>
<evidence type="ECO:0000313" key="2">
    <source>
        <dbReference type="EMBL" id="RPD60940.1"/>
    </source>
</evidence>
<evidence type="ECO:0000313" key="3">
    <source>
        <dbReference type="Proteomes" id="UP000313359"/>
    </source>
</evidence>
<protein>
    <submittedName>
        <fullName evidence="2">Uncharacterized protein</fullName>
    </submittedName>
</protein>
<organism evidence="2 3">
    <name type="scientific">Lentinus tigrinus ALCF2SS1-6</name>
    <dbReference type="NCBI Taxonomy" id="1328759"/>
    <lineage>
        <taxon>Eukaryota</taxon>
        <taxon>Fungi</taxon>
        <taxon>Dikarya</taxon>
        <taxon>Basidiomycota</taxon>
        <taxon>Agaricomycotina</taxon>
        <taxon>Agaricomycetes</taxon>
        <taxon>Polyporales</taxon>
        <taxon>Polyporaceae</taxon>
        <taxon>Lentinus</taxon>
    </lineage>
</organism>